<dbReference type="GO" id="GO:0031012">
    <property type="term" value="C:extracellular matrix"/>
    <property type="evidence" value="ECO:0007669"/>
    <property type="project" value="TreeGrafter"/>
</dbReference>
<dbReference type="GO" id="GO:0015074">
    <property type="term" value="P:DNA integration"/>
    <property type="evidence" value="ECO:0007669"/>
    <property type="project" value="InterPro"/>
</dbReference>
<comment type="caution">
    <text evidence="3">The sequence shown here is derived from an EMBL/GenBank/DDBJ whole genome shotgun (WGS) entry which is preliminary data.</text>
</comment>
<organism evidence="3 4">
    <name type="scientific">Zosterops borbonicus</name>
    <dbReference type="NCBI Taxonomy" id="364589"/>
    <lineage>
        <taxon>Eukaryota</taxon>
        <taxon>Metazoa</taxon>
        <taxon>Chordata</taxon>
        <taxon>Craniata</taxon>
        <taxon>Vertebrata</taxon>
        <taxon>Euteleostomi</taxon>
        <taxon>Archelosauria</taxon>
        <taxon>Archosauria</taxon>
        <taxon>Dinosauria</taxon>
        <taxon>Saurischia</taxon>
        <taxon>Theropoda</taxon>
        <taxon>Coelurosauria</taxon>
        <taxon>Aves</taxon>
        <taxon>Neognathae</taxon>
        <taxon>Neoaves</taxon>
        <taxon>Telluraves</taxon>
        <taxon>Australaves</taxon>
        <taxon>Passeriformes</taxon>
        <taxon>Sylvioidea</taxon>
        <taxon>Zosteropidae</taxon>
        <taxon>Zosterops</taxon>
    </lineage>
</organism>
<dbReference type="EMBL" id="SWJQ01002055">
    <property type="protein sequence ID" value="TRZ06973.1"/>
    <property type="molecule type" value="Genomic_DNA"/>
</dbReference>
<dbReference type="AlphaFoldDB" id="A0A8K1D9R6"/>
<dbReference type="InterPro" id="IPR012337">
    <property type="entry name" value="RNaseH-like_sf"/>
</dbReference>
<dbReference type="InterPro" id="IPR036397">
    <property type="entry name" value="RNaseH_sf"/>
</dbReference>
<evidence type="ECO:0000313" key="4">
    <source>
        <dbReference type="Proteomes" id="UP000796761"/>
    </source>
</evidence>
<name>A0A8K1D9R6_9PASS</name>
<dbReference type="PANTHER" id="PTHR33395:SF22">
    <property type="entry name" value="REVERSE TRANSCRIPTASE DOMAIN-CONTAINING PROTEIN"/>
    <property type="match status" value="1"/>
</dbReference>
<dbReference type="OrthoDB" id="6152807at2759"/>
<dbReference type="InterPro" id="IPR001584">
    <property type="entry name" value="Integrase_cat-core"/>
</dbReference>
<dbReference type="Proteomes" id="UP000796761">
    <property type="component" value="Unassembled WGS sequence"/>
</dbReference>
<feature type="region of interest" description="Disordered" evidence="1">
    <location>
        <begin position="237"/>
        <end position="291"/>
    </location>
</feature>
<dbReference type="GO" id="GO:0061343">
    <property type="term" value="P:cell adhesion involved in heart morphogenesis"/>
    <property type="evidence" value="ECO:0007669"/>
    <property type="project" value="TreeGrafter"/>
</dbReference>
<dbReference type="GO" id="GO:0003676">
    <property type="term" value="F:nucleic acid binding"/>
    <property type="evidence" value="ECO:0007669"/>
    <property type="project" value="InterPro"/>
</dbReference>
<dbReference type="PROSITE" id="PS50994">
    <property type="entry name" value="INTEGRASE"/>
    <property type="match status" value="1"/>
</dbReference>
<proteinExistence type="predicted"/>
<gene>
    <name evidence="3" type="ORF">HGM15179_020132</name>
</gene>
<dbReference type="SUPFAM" id="SSF53098">
    <property type="entry name" value="Ribonuclease H-like"/>
    <property type="match status" value="1"/>
</dbReference>
<dbReference type="Gene3D" id="3.30.420.10">
    <property type="entry name" value="Ribonuclease H-like superfamily/Ribonuclease H"/>
    <property type="match status" value="1"/>
</dbReference>
<dbReference type="PANTHER" id="PTHR33395">
    <property type="entry name" value="TRANSCRIPTASE, PUTATIVE-RELATED-RELATED"/>
    <property type="match status" value="1"/>
</dbReference>
<sequence>MAHNIILGLKKQVIWRHGTPERIESDNGTHFKNSLINTWAREHGIEWMHHIPYHAPAAALVLVGDFNLLDVCWKLNTVEKRQSRRFLECVEESFLTQLVSKPTRSGALIDLPFANREGLVEDARGPKDKEKSEVINAFFASVFNSKAVYPQGNWPPELVDRDKEQNGPPVIQEKRGPKDKEKSEVINAFFASVFNSKAVYPQGNWPPELVDRDKEQNGPPVIQEKLLVRVQDIPLDDLGPEEGNLSPGQGGVEPVQGTQRPWHRVQENNGFDFNPWERLPTQREELQTTRK</sequence>
<feature type="domain" description="Integrase catalytic" evidence="2">
    <location>
        <begin position="1"/>
        <end position="120"/>
    </location>
</feature>
<keyword evidence="4" id="KW-1185">Reference proteome</keyword>
<feature type="region of interest" description="Disordered" evidence="1">
    <location>
        <begin position="156"/>
        <end position="179"/>
    </location>
</feature>
<evidence type="ECO:0000259" key="2">
    <source>
        <dbReference type="PROSITE" id="PS50994"/>
    </source>
</evidence>
<reference evidence="3" key="1">
    <citation type="submission" date="2019-04" db="EMBL/GenBank/DDBJ databases">
        <title>Genome assembly of Zosterops borbonicus 15179.</title>
        <authorList>
            <person name="Leroy T."/>
            <person name="Anselmetti Y."/>
            <person name="Tilak M.-K."/>
            <person name="Nabholz B."/>
        </authorList>
    </citation>
    <scope>NUCLEOTIDE SEQUENCE</scope>
    <source>
        <strain evidence="3">HGM_15179</strain>
        <tissue evidence="3">Muscle</tissue>
    </source>
</reference>
<evidence type="ECO:0000256" key="1">
    <source>
        <dbReference type="SAM" id="MobiDB-lite"/>
    </source>
</evidence>
<accession>A0A8K1D9R6</accession>
<evidence type="ECO:0000313" key="3">
    <source>
        <dbReference type="EMBL" id="TRZ06973.1"/>
    </source>
</evidence>
<dbReference type="GO" id="GO:0007508">
    <property type="term" value="P:larval heart development"/>
    <property type="evidence" value="ECO:0007669"/>
    <property type="project" value="TreeGrafter"/>
</dbReference>
<protein>
    <recommendedName>
        <fullName evidence="2">Integrase catalytic domain-containing protein</fullName>
    </recommendedName>
</protein>
<feature type="compositionally biased region" description="Basic and acidic residues" evidence="1">
    <location>
        <begin position="280"/>
        <end position="291"/>
    </location>
</feature>